<feature type="compositionally biased region" description="Basic and acidic residues" evidence="1">
    <location>
        <begin position="17"/>
        <end position="27"/>
    </location>
</feature>
<feature type="domain" description="Inositol polyphosphate-related phosphatase" evidence="3">
    <location>
        <begin position="519"/>
        <end position="951"/>
    </location>
</feature>
<feature type="compositionally biased region" description="Basic and acidic residues" evidence="1">
    <location>
        <begin position="376"/>
        <end position="393"/>
    </location>
</feature>
<keyword evidence="2" id="KW-0472">Membrane</keyword>
<feature type="transmembrane region" description="Helical" evidence="2">
    <location>
        <begin position="35"/>
        <end position="59"/>
    </location>
</feature>
<dbReference type="PANTHER" id="PTHR11200:SF275">
    <property type="entry name" value="LD06095P"/>
    <property type="match status" value="1"/>
</dbReference>
<reference evidence="4 5" key="1">
    <citation type="submission" date="2019-01" db="EMBL/GenBank/DDBJ databases">
        <title>Nuclear Genome Assembly of the Microalgal Biofuel strain Nannochloropsis salina CCMP1776.</title>
        <authorList>
            <person name="Hovde B."/>
        </authorList>
    </citation>
    <scope>NUCLEOTIDE SEQUENCE [LARGE SCALE GENOMIC DNA]</scope>
    <source>
        <strain evidence="4 5">CCMP1776</strain>
    </source>
</reference>
<feature type="compositionally biased region" description="Polar residues" evidence="1">
    <location>
        <begin position="1243"/>
        <end position="1265"/>
    </location>
</feature>
<dbReference type="Proteomes" id="UP000355283">
    <property type="component" value="Unassembled WGS sequence"/>
</dbReference>
<keyword evidence="2" id="KW-1133">Transmembrane helix</keyword>
<feature type="transmembrane region" description="Helical" evidence="2">
    <location>
        <begin position="225"/>
        <end position="245"/>
    </location>
</feature>
<feature type="compositionally biased region" description="Polar residues" evidence="1">
    <location>
        <begin position="489"/>
        <end position="498"/>
    </location>
</feature>
<dbReference type="SUPFAM" id="SSF56219">
    <property type="entry name" value="DNase I-like"/>
    <property type="match status" value="1"/>
</dbReference>
<name>A0A4D9D3U3_9STRA</name>
<proteinExistence type="predicted"/>
<dbReference type="InterPro" id="IPR000300">
    <property type="entry name" value="IPPc"/>
</dbReference>
<feature type="transmembrane region" description="Helical" evidence="2">
    <location>
        <begin position="151"/>
        <end position="169"/>
    </location>
</feature>
<dbReference type="SMART" id="SM00128">
    <property type="entry name" value="IPPc"/>
    <property type="match status" value="1"/>
</dbReference>
<dbReference type="Gene3D" id="3.60.10.10">
    <property type="entry name" value="Endonuclease/exonuclease/phosphatase"/>
    <property type="match status" value="1"/>
</dbReference>
<sequence length="1504" mass="168009">MATFGITVPTPGFFDAQQEKDTTENHSRHLRGSEILFIESLVILSLSIAATSSVLVGIWGRRWHGQGQAPHPDERRRHRGIRRFLDLIVTILMGLELWQSVNWITGTIISEQLYGSSPFGSAPRSKVTTAEMEGRKVACKVIGGFTYALDIALYLWHSCLSYSLHAWIVQKVLLRKLYRRMLVLFVLTLVVSLAITSIPLAHHAFGGSPGVTCWISDIHMTNLPALINKLIVLPICWLYVGFNYFHTLYHIRRQASFTAPASITQSYRSLRRRLLLFTLIFFLAWLLNTLWYIILTVRPDTLPRALPPVLVLGLIGKLYYLIGFLDALAYAYGTFSMGGITVNCERTRGKIREWLMTVWRSRTMAGEEGGQEEEGEREREGGSDGRRRKETQNERTSSWFTLFPGRMLEWEERSGDSGRYRYFGGEKALSWVSDTEAGDKTAIGISEDGEEEEMEELQNEEKFEGRSDIQKLVRDVETRQGGNGPLFASGSSLASSRPGQAAESGKREDVTGMEREEGLECRIFATSLNCGPCMRVEEMGCLDEWIPTCGYDLYVLALQECRILSQIRKAVYRHIGGPRAFFLFEQALGDSVLSHGKIALLIFGRRDHVQQGVLRLAETGGMGRVATGIDLLFSRFHNKGVVGVALQYYGTAIAFLVGHFASDSGGKKRWHRRDDDAWRTLHMMHLAGDVEEFDVHLQHDHVILLGDLNYRTQCPVGEIMSRLAASSEVEKAKRGWPVYSGHTWRDDAYNRFFNQPKPLREARGGGQAQEKAFDLKNRIWDGDESERGKEGGEEACGAGREVVAGAIRGTSYPSIVRPERKTRNDQEHWKWVYEVDELSLSRRAGVALSGFREGPLTFPPTFKFNPGRSVEDYTNVSDLRYAYYINKHAGKATGGSGESRPPSWTDRVLYHSLPGMEGMLELEAYDMCDAIVGSDHRPIVAAFRLSLVTSEKGKMKRGWLEGEHGGGSAEKKWWKRRFRKKEGRTEGYWDEKVKSWSRSSEEKGSERVAENFIGGRSSSLPILPPRVLAPTISPPVPPSLSNSLPFLAPTSSSSPSAIILLSVRLSHFHLDIFPPKKPLWSSLRLEPSSYPPLTPLPFASIPFIRKGEHLAVLSELPQRDMEGCEGMEGTLSSEKRTHVGGMGRMDLEMEEKEDDSEGKEGEGQTREEETRKSVLPLSGKGDDDKDLETGLSRPSRHHPLPRLPRPLGFFRRTPASYATPSAYTPAASATHFVRAPPVLPQGASSFTSSARKQSLSHLPLQNQEAASAHPPFPPPSLRRVSMPSTTSSFTNFFSPSSFPSSETRISSVVVLMPIPGQDPWAAHRRVVLLGNTISTLTPPSLTPSTSLVTETSEELPPVSKRSSSAATRLPETAEEGGTKAARVWEEVPHAHRYEWSDVTKKGELRFEGLVSSAGGMHMAMKFLDCQGQDMGQGVVCLRDVVSKRGRKQVAMELSMGGVRVGTMRMRVVVKSRWAEEGSVGSAVGKEEECERERRINRSVFERRR</sequence>
<feature type="region of interest" description="Disordered" evidence="1">
    <location>
        <begin position="365"/>
        <end position="394"/>
    </location>
</feature>
<feature type="region of interest" description="Disordered" evidence="1">
    <location>
        <begin position="1243"/>
        <end position="1283"/>
    </location>
</feature>
<feature type="region of interest" description="Disordered" evidence="1">
    <location>
        <begin position="1340"/>
        <end position="1378"/>
    </location>
</feature>
<comment type="caution">
    <text evidence="4">The sequence shown here is derived from an EMBL/GenBank/DDBJ whole genome shotgun (WGS) entry which is preliminary data.</text>
</comment>
<dbReference type="Pfam" id="PF22669">
    <property type="entry name" value="Exo_endo_phos2"/>
    <property type="match status" value="2"/>
</dbReference>
<dbReference type="GO" id="GO:0046856">
    <property type="term" value="P:phosphatidylinositol dephosphorylation"/>
    <property type="evidence" value="ECO:0007669"/>
    <property type="project" value="InterPro"/>
</dbReference>
<dbReference type="InterPro" id="IPR046985">
    <property type="entry name" value="IP5"/>
</dbReference>
<feature type="transmembrane region" description="Helical" evidence="2">
    <location>
        <begin position="318"/>
        <end position="342"/>
    </location>
</feature>
<feature type="transmembrane region" description="Helical" evidence="2">
    <location>
        <begin position="181"/>
        <end position="205"/>
    </location>
</feature>
<feature type="region of interest" description="Disordered" evidence="1">
    <location>
        <begin position="480"/>
        <end position="511"/>
    </location>
</feature>
<dbReference type="InterPro" id="IPR036691">
    <property type="entry name" value="Endo/exonu/phosph_ase_sf"/>
</dbReference>
<evidence type="ECO:0000259" key="3">
    <source>
        <dbReference type="SMART" id="SM00128"/>
    </source>
</evidence>
<evidence type="ECO:0000313" key="4">
    <source>
        <dbReference type="EMBL" id="TFJ84693.1"/>
    </source>
</evidence>
<dbReference type="EMBL" id="SDOX01000018">
    <property type="protein sequence ID" value="TFJ84693.1"/>
    <property type="molecule type" value="Genomic_DNA"/>
</dbReference>
<feature type="transmembrane region" description="Helical" evidence="2">
    <location>
        <begin position="80"/>
        <end position="98"/>
    </location>
</feature>
<evidence type="ECO:0000256" key="2">
    <source>
        <dbReference type="SAM" id="Phobius"/>
    </source>
</evidence>
<feature type="compositionally biased region" description="Low complexity" evidence="1">
    <location>
        <begin position="1340"/>
        <end position="1356"/>
    </location>
</feature>
<feature type="transmembrane region" description="Helical" evidence="2">
    <location>
        <begin position="274"/>
        <end position="294"/>
    </location>
</feature>
<feature type="compositionally biased region" description="Basic and acidic residues" evidence="1">
    <location>
        <begin position="1158"/>
        <end position="1172"/>
    </location>
</feature>
<evidence type="ECO:0000256" key="1">
    <source>
        <dbReference type="SAM" id="MobiDB-lite"/>
    </source>
</evidence>
<evidence type="ECO:0000313" key="5">
    <source>
        <dbReference type="Proteomes" id="UP000355283"/>
    </source>
</evidence>
<keyword evidence="5" id="KW-1185">Reference proteome</keyword>
<keyword evidence="2" id="KW-0812">Transmembrane</keyword>
<dbReference type="GO" id="GO:0004439">
    <property type="term" value="F:phosphatidylinositol-4,5-bisphosphate 5-phosphatase activity"/>
    <property type="evidence" value="ECO:0007669"/>
    <property type="project" value="TreeGrafter"/>
</dbReference>
<feature type="region of interest" description="Disordered" evidence="1">
    <location>
        <begin position="1123"/>
        <end position="1207"/>
    </location>
</feature>
<dbReference type="OrthoDB" id="62798at2759"/>
<gene>
    <name evidence="4" type="ORF">NSK_004157</name>
</gene>
<feature type="region of interest" description="Disordered" evidence="1">
    <location>
        <begin position="1"/>
        <end position="27"/>
    </location>
</feature>
<feature type="transmembrane region" description="Helical" evidence="2">
    <location>
        <begin position="641"/>
        <end position="661"/>
    </location>
</feature>
<dbReference type="PANTHER" id="PTHR11200">
    <property type="entry name" value="INOSITOL 5-PHOSPHATASE"/>
    <property type="match status" value="1"/>
</dbReference>
<accession>A0A4D9D3U3</accession>
<organism evidence="4 5">
    <name type="scientific">Nannochloropsis salina CCMP1776</name>
    <dbReference type="NCBI Taxonomy" id="1027361"/>
    <lineage>
        <taxon>Eukaryota</taxon>
        <taxon>Sar</taxon>
        <taxon>Stramenopiles</taxon>
        <taxon>Ochrophyta</taxon>
        <taxon>Eustigmatophyceae</taxon>
        <taxon>Eustigmatales</taxon>
        <taxon>Monodopsidaceae</taxon>
        <taxon>Microchloropsis</taxon>
        <taxon>Microchloropsis salina</taxon>
    </lineage>
</organism>
<protein>
    <recommendedName>
        <fullName evidence="3">Inositol polyphosphate-related phosphatase domain-containing protein</fullName>
    </recommendedName>
</protein>
<dbReference type="Gene3D" id="1.20.1070.10">
    <property type="entry name" value="Rhodopsin 7-helix transmembrane proteins"/>
    <property type="match status" value="1"/>
</dbReference>
<feature type="compositionally biased region" description="Acidic residues" evidence="1">
    <location>
        <begin position="1148"/>
        <end position="1157"/>
    </location>
</feature>